<evidence type="ECO:0000313" key="2">
    <source>
        <dbReference type="Proteomes" id="UP000830375"/>
    </source>
</evidence>
<sequence length="155" mass="17655">MWSSYTVKPYLRVTVHFVTEDFNLKAPCFQIAYFPQATTHDHRRPHRGKYCSRPKRGCARSWWGTPTIGIQGKDDCQNAGTGQSSLIPTWQVIEVLESIHKVLHLLFELTNSLSGEAYISISFLKPFLHLLATSFLTEDVEDTDLTRSIKTKVLA</sequence>
<organism evidence="1 2">
    <name type="scientific">Labeo rohita</name>
    <name type="common">Indian major carp</name>
    <name type="synonym">Cyprinus rohita</name>
    <dbReference type="NCBI Taxonomy" id="84645"/>
    <lineage>
        <taxon>Eukaryota</taxon>
        <taxon>Metazoa</taxon>
        <taxon>Chordata</taxon>
        <taxon>Craniata</taxon>
        <taxon>Vertebrata</taxon>
        <taxon>Euteleostomi</taxon>
        <taxon>Actinopterygii</taxon>
        <taxon>Neopterygii</taxon>
        <taxon>Teleostei</taxon>
        <taxon>Ostariophysi</taxon>
        <taxon>Cypriniformes</taxon>
        <taxon>Cyprinidae</taxon>
        <taxon>Labeoninae</taxon>
        <taxon>Labeonini</taxon>
        <taxon>Labeo</taxon>
    </lineage>
</organism>
<gene>
    <name evidence="1" type="ORF">H4Q32_027613</name>
</gene>
<protein>
    <submittedName>
        <fullName evidence="1">Cadherin EGF LAG seven-pass G-type receptor 3</fullName>
    </submittedName>
</protein>
<keyword evidence="1" id="KW-0675">Receptor</keyword>
<evidence type="ECO:0000313" key="1">
    <source>
        <dbReference type="EMBL" id="KAI2661016.1"/>
    </source>
</evidence>
<name>A0ABQ8MFR6_LABRO</name>
<dbReference type="EMBL" id="JACTAM010000009">
    <property type="protein sequence ID" value="KAI2661016.1"/>
    <property type="molecule type" value="Genomic_DNA"/>
</dbReference>
<comment type="caution">
    <text evidence="1">The sequence shown here is derived from an EMBL/GenBank/DDBJ whole genome shotgun (WGS) entry which is preliminary data.</text>
</comment>
<dbReference type="Proteomes" id="UP000830375">
    <property type="component" value="Unassembled WGS sequence"/>
</dbReference>
<proteinExistence type="predicted"/>
<accession>A0ABQ8MFR6</accession>
<keyword evidence="2" id="KW-1185">Reference proteome</keyword>
<reference evidence="1 2" key="1">
    <citation type="submission" date="2022-01" db="EMBL/GenBank/DDBJ databases">
        <title>A high-quality chromosome-level genome assembly of rohu carp, Labeo rohita.</title>
        <authorList>
            <person name="Arick M.A. II"/>
            <person name="Hsu C.-Y."/>
            <person name="Magbanua Z."/>
            <person name="Pechanova O."/>
            <person name="Grover C."/>
            <person name="Miller E."/>
            <person name="Thrash A."/>
            <person name="Ezzel L."/>
            <person name="Alam S."/>
            <person name="Benzie J."/>
            <person name="Hamilton M."/>
            <person name="Karsi A."/>
            <person name="Lawrence M.L."/>
            <person name="Peterson D.G."/>
        </authorList>
    </citation>
    <scope>NUCLEOTIDE SEQUENCE [LARGE SCALE GENOMIC DNA]</scope>
    <source>
        <strain evidence="2">BAU-BD-2019</strain>
        <tissue evidence="1">Blood</tissue>
    </source>
</reference>